<keyword evidence="4 7" id="KW-0496">Mitochondrion</keyword>
<evidence type="ECO:0000256" key="6">
    <source>
        <dbReference type="ARBA" id="ARBA00035157"/>
    </source>
</evidence>
<dbReference type="GO" id="GO:0003735">
    <property type="term" value="F:structural constituent of ribosome"/>
    <property type="evidence" value="ECO:0007669"/>
    <property type="project" value="InterPro"/>
</dbReference>
<keyword evidence="5" id="KW-0687">Ribonucleoprotein</keyword>
<evidence type="ECO:0000256" key="4">
    <source>
        <dbReference type="ARBA" id="ARBA00023128"/>
    </source>
</evidence>
<dbReference type="EMBL" id="FJ385028">
    <property type="protein sequence ID" value="ACR19605.1"/>
    <property type="molecule type" value="Genomic_DNA"/>
</dbReference>
<proteinExistence type="inferred from homology"/>
<dbReference type="InterPro" id="IPR007980">
    <property type="entry name" value="Ribosomal_uS3m_fun"/>
</dbReference>
<evidence type="ECO:0000256" key="5">
    <source>
        <dbReference type="ARBA" id="ARBA00023274"/>
    </source>
</evidence>
<dbReference type="GO" id="GO:1990904">
    <property type="term" value="C:ribonucleoprotein complex"/>
    <property type="evidence" value="ECO:0007669"/>
    <property type="project" value="UniProtKB-KW"/>
</dbReference>
<protein>
    <recommendedName>
        <fullName evidence="6">Small ribosomal subunit protein uS3m</fullName>
    </recommendedName>
</protein>
<dbReference type="RefSeq" id="YP_002970834.1">
    <property type="nucleotide sequence ID" value="NC_012828.1"/>
</dbReference>
<dbReference type="AlphaFoldDB" id="C5HA46"/>
<geneLocation type="mitochondrion" evidence="7"/>
<dbReference type="GO" id="GO:0006412">
    <property type="term" value="P:translation"/>
    <property type="evidence" value="ECO:0007669"/>
    <property type="project" value="InterPro"/>
</dbReference>
<evidence type="ECO:0000313" key="7">
    <source>
        <dbReference type="EMBL" id="ACR19605.1"/>
    </source>
</evidence>
<comment type="subcellular location">
    <subcellularLocation>
        <location evidence="1">Mitochondrion</location>
    </subcellularLocation>
</comment>
<gene>
    <name evidence="7" type="primary">rps5</name>
</gene>
<organism evidence="7">
    <name type="scientific">Arthroderma uncinatum</name>
    <dbReference type="NCBI Taxonomy" id="74035"/>
    <lineage>
        <taxon>Eukaryota</taxon>
        <taxon>Fungi</taxon>
        <taxon>Dikarya</taxon>
        <taxon>Ascomycota</taxon>
        <taxon>Pezizomycotina</taxon>
        <taxon>Eurotiomycetes</taxon>
        <taxon>Eurotiomycetidae</taxon>
        <taxon>Onygenales</taxon>
        <taxon>Arthrodermataceae</taxon>
        <taxon>Arthroderma</taxon>
    </lineage>
</organism>
<keyword evidence="3 7" id="KW-0689">Ribosomal protein</keyword>
<comment type="similarity">
    <text evidence="2">Belongs to the universal ribosomal protein uS3 family.</text>
</comment>
<evidence type="ECO:0000256" key="3">
    <source>
        <dbReference type="ARBA" id="ARBA00022980"/>
    </source>
</evidence>
<sequence>MLNIIKSKLKNSYKSLKLNVKHRNIWPNKYVPIVRDWKNSIYSFNKNSLNNIFEANKLINKLITGYFNLYNLKYEKKIRLNKNFSKKKHFISKNKILISLGQFKHTNDLINITIYFYNRQLITYMNVLKKKYLKLYVIRNSIILKKLYIIKKRSLKIFNRESALKSILLRILNDKDKVNKVRLNLYKIYIKKSLIKDFNCLYLNLLIFINKSKFNNYYLHNLTNLIKKIYKKNIQFNFINLKYHYLNSDIFTKILLLKLSVKKRRLLASMSRSVKKAKILEKINELENINVLSDSEYLKSIVLDNVKYKKISGVRLEVKGRLTKRFTASRSISKLKYKGNLINIQSSKNFESSALIRGNIRPNLEYTKLNSVTRVGAYGIKGWISGK</sequence>
<accession>C5HA46</accession>
<evidence type="ECO:0000256" key="2">
    <source>
        <dbReference type="ARBA" id="ARBA00010761"/>
    </source>
</evidence>
<dbReference type="GO" id="GO:0005739">
    <property type="term" value="C:mitochondrion"/>
    <property type="evidence" value="ECO:0007669"/>
    <property type="project" value="UniProtKB-SubCell"/>
</dbReference>
<name>C5HA46_9EURO</name>
<evidence type="ECO:0000256" key="1">
    <source>
        <dbReference type="ARBA" id="ARBA00004173"/>
    </source>
</evidence>
<dbReference type="Pfam" id="PF05316">
    <property type="entry name" value="VAR1"/>
    <property type="match status" value="1"/>
</dbReference>
<dbReference type="GeneID" id="7996528"/>
<dbReference type="GO" id="GO:0005840">
    <property type="term" value="C:ribosome"/>
    <property type="evidence" value="ECO:0007669"/>
    <property type="project" value="UniProtKB-KW"/>
</dbReference>
<reference evidence="7" key="1">
    <citation type="journal article" date="2009" name="BMC Genomics">
        <title>Recent dermatophyte divergence revealed by comparative and phylogenetic analysis of mitochondrial genomes.</title>
        <authorList>
            <person name="Wu Y."/>
            <person name="Yang J."/>
            <person name="Yang F."/>
            <person name="Liu T."/>
            <person name="Leng W.C."/>
            <person name="Chu Y.L."/>
            <person name="Jin Q."/>
        </authorList>
    </citation>
    <scope>NUCLEOTIDE SEQUENCE</scope>
    <source>
        <strain evidence="7">ATCC 28454</strain>
    </source>
</reference>